<dbReference type="InterPro" id="IPR003593">
    <property type="entry name" value="AAA+_ATPase"/>
</dbReference>
<gene>
    <name evidence="9" type="ORF">IBJ83_05335</name>
</gene>
<feature type="transmembrane region" description="Helical" evidence="7">
    <location>
        <begin position="145"/>
        <end position="164"/>
    </location>
</feature>
<evidence type="ECO:0000313" key="10">
    <source>
        <dbReference type="Proteomes" id="UP000823123"/>
    </source>
</evidence>
<dbReference type="PANTHER" id="PTHR43394">
    <property type="entry name" value="ATP-DEPENDENT PERMEASE MDL1, MITOCHONDRIAL"/>
    <property type="match status" value="1"/>
</dbReference>
<dbReference type="Proteomes" id="UP000823123">
    <property type="component" value="Unassembled WGS sequence"/>
</dbReference>
<dbReference type="SUPFAM" id="SSF52540">
    <property type="entry name" value="P-loop containing nucleoside triphosphate hydrolases"/>
    <property type="match status" value="1"/>
</dbReference>
<comment type="subcellular location">
    <subcellularLocation>
        <location evidence="1">Cell membrane</location>
        <topology evidence="1">Multi-pass membrane protein</topology>
    </subcellularLocation>
</comment>
<dbReference type="Pfam" id="PF00005">
    <property type="entry name" value="ABC_tran"/>
    <property type="match status" value="1"/>
</dbReference>
<evidence type="ECO:0000256" key="4">
    <source>
        <dbReference type="ARBA" id="ARBA00022840"/>
    </source>
</evidence>
<feature type="domain" description="ABC transporter" evidence="8">
    <location>
        <begin position="324"/>
        <end position="555"/>
    </location>
</feature>
<dbReference type="InterPro" id="IPR017871">
    <property type="entry name" value="ABC_transporter-like_CS"/>
</dbReference>
<dbReference type="Gene3D" id="3.40.50.300">
    <property type="entry name" value="P-loop containing nucleotide triphosphate hydrolases"/>
    <property type="match status" value="1"/>
</dbReference>
<dbReference type="SUPFAM" id="SSF90123">
    <property type="entry name" value="ABC transporter transmembrane region"/>
    <property type="match status" value="1"/>
</dbReference>
<accession>A0ABS1C9X1</accession>
<dbReference type="CDD" id="cd03228">
    <property type="entry name" value="ABCC_MRP_Like"/>
    <property type="match status" value="1"/>
</dbReference>
<keyword evidence="5 7" id="KW-1133">Transmembrane helix</keyword>
<dbReference type="InterPro" id="IPR027417">
    <property type="entry name" value="P-loop_NTPase"/>
</dbReference>
<dbReference type="GO" id="GO:0005524">
    <property type="term" value="F:ATP binding"/>
    <property type="evidence" value="ECO:0007669"/>
    <property type="project" value="UniProtKB-KW"/>
</dbReference>
<keyword evidence="10" id="KW-1185">Reference proteome</keyword>
<keyword evidence="6 7" id="KW-0472">Membrane</keyword>
<evidence type="ECO:0000256" key="6">
    <source>
        <dbReference type="ARBA" id="ARBA00023136"/>
    </source>
</evidence>
<dbReference type="InterPro" id="IPR039421">
    <property type="entry name" value="Type_1_exporter"/>
</dbReference>
<dbReference type="SMART" id="SM00382">
    <property type="entry name" value="AAA"/>
    <property type="match status" value="1"/>
</dbReference>
<dbReference type="PANTHER" id="PTHR43394:SF1">
    <property type="entry name" value="ATP-BINDING CASSETTE SUB-FAMILY B MEMBER 10, MITOCHONDRIAL"/>
    <property type="match status" value="1"/>
</dbReference>
<evidence type="ECO:0000259" key="8">
    <source>
        <dbReference type="PROSITE" id="PS50893"/>
    </source>
</evidence>
<comment type="caution">
    <text evidence="9">The sequence shown here is derived from an EMBL/GenBank/DDBJ whole genome shotgun (WGS) entry which is preliminary data.</text>
</comment>
<dbReference type="InterPro" id="IPR036640">
    <property type="entry name" value="ABC1_TM_sf"/>
</dbReference>
<dbReference type="EMBL" id="JACVDA010000013">
    <property type="protein sequence ID" value="MBK1468738.1"/>
    <property type="molecule type" value="Genomic_DNA"/>
</dbReference>
<feature type="transmembrane region" description="Helical" evidence="7">
    <location>
        <begin position="119"/>
        <end position="139"/>
    </location>
</feature>
<evidence type="ECO:0000256" key="7">
    <source>
        <dbReference type="SAM" id="Phobius"/>
    </source>
</evidence>
<keyword evidence="2 7" id="KW-0812">Transmembrane</keyword>
<evidence type="ECO:0000313" key="9">
    <source>
        <dbReference type="EMBL" id="MBK1468738.1"/>
    </source>
</evidence>
<feature type="transmembrane region" description="Helical" evidence="7">
    <location>
        <begin position="232"/>
        <end position="254"/>
    </location>
</feature>
<feature type="transmembrane region" description="Helical" evidence="7">
    <location>
        <begin position="48"/>
        <end position="66"/>
    </location>
</feature>
<name>A0ABS1C9X1_9FIRM</name>
<feature type="transmembrane region" description="Helical" evidence="7">
    <location>
        <begin position="12"/>
        <end position="36"/>
    </location>
</feature>
<protein>
    <submittedName>
        <fullName evidence="9">ABC transporter ATP-binding protein</fullName>
    </submittedName>
</protein>
<evidence type="ECO:0000256" key="2">
    <source>
        <dbReference type="ARBA" id="ARBA00022692"/>
    </source>
</evidence>
<organism evidence="9 10">
    <name type="scientific">Parvimonas parva</name>
    <dbReference type="NCBI Taxonomy" id="2769485"/>
    <lineage>
        <taxon>Bacteria</taxon>
        <taxon>Bacillati</taxon>
        <taxon>Bacillota</taxon>
        <taxon>Tissierellia</taxon>
        <taxon>Tissierellales</taxon>
        <taxon>Peptoniphilaceae</taxon>
        <taxon>Parvimonas</taxon>
    </lineage>
</organism>
<evidence type="ECO:0000256" key="1">
    <source>
        <dbReference type="ARBA" id="ARBA00004651"/>
    </source>
</evidence>
<dbReference type="PROSITE" id="PS00211">
    <property type="entry name" value="ABC_TRANSPORTER_1"/>
    <property type="match status" value="1"/>
</dbReference>
<keyword evidence="4 9" id="KW-0067">ATP-binding</keyword>
<evidence type="ECO:0000256" key="3">
    <source>
        <dbReference type="ARBA" id="ARBA00022741"/>
    </source>
</evidence>
<reference evidence="9 10" key="1">
    <citation type="submission" date="2020-09" db="EMBL/GenBank/DDBJ databases">
        <title>Parvimonas S3374 sp. nov.</title>
        <authorList>
            <person name="Buhl M."/>
        </authorList>
    </citation>
    <scope>NUCLEOTIDE SEQUENCE [LARGE SCALE GENOMIC DNA]</scope>
    <source>
        <strain evidence="9 10">S3374</strain>
    </source>
</reference>
<dbReference type="PROSITE" id="PS50893">
    <property type="entry name" value="ABC_TRANSPORTER_2"/>
    <property type="match status" value="1"/>
</dbReference>
<dbReference type="Gene3D" id="1.20.1560.10">
    <property type="entry name" value="ABC transporter type 1, transmembrane domain"/>
    <property type="match status" value="1"/>
</dbReference>
<dbReference type="RefSeq" id="WP_201275655.1">
    <property type="nucleotide sequence ID" value="NZ_JACVDA010000013.1"/>
</dbReference>
<keyword evidence="3" id="KW-0547">Nucleotide-binding</keyword>
<proteinExistence type="predicted"/>
<dbReference type="InterPro" id="IPR003439">
    <property type="entry name" value="ABC_transporter-like_ATP-bd"/>
</dbReference>
<evidence type="ECO:0000256" key="5">
    <source>
        <dbReference type="ARBA" id="ARBA00022989"/>
    </source>
</evidence>
<sequence>MLKLIKVTKLKRSYILLLFFFSLVFSFISILEIFIVGKFLNNIQEIEYFIGFIIILFLHFIFRQLLNFINYKFNLHIDKVFSEFILNFISEIPYFNYENEDFHREIYFIKDVVPKFKDYLKSIISLFSYFIRFLGYCFIVSTFVWYLGIIVFILFIPLCFVAIYSGNLEYENYLESGNFFRRASYFTKVLINKEFALERTLFKYNDFIKKKWKESKDKGIIIERKTLFFSEFYANVGIMLMMIILFTIFFMIIFFGKNSISFGLCTALISSLLVFTDEISYKLSIDVKKFVDSKLFLKKFINFISKDYSLAIEFDKTIDSIDRIEFKDVSYSYGNSYVLKNCSFFLERKNKYAIVGENGTGKTTLVKILLGLLDYEGSILINGVELREISRKCLVKHFGVIFQDFVKYEMTVSENIDFYNNNDIDEILKKVGIYEKIESFENGKNQFLGKLEEGISLSLGEWQKIALARLLIKNCDCLILDEPTASLDSISEREIIENVNSIIAEDNIGIWITHRLGSCRSCDYILVLKDGKIVENDTFKNLLNSDSYFKELYTTQRSWYDE</sequence>